<evidence type="ECO:0000259" key="2">
    <source>
        <dbReference type="Pfam" id="PF13649"/>
    </source>
</evidence>
<dbReference type="Pfam" id="PF13649">
    <property type="entry name" value="Methyltransf_25"/>
    <property type="match status" value="1"/>
</dbReference>
<keyword evidence="3" id="KW-0489">Methyltransferase</keyword>
<evidence type="ECO:0000313" key="3">
    <source>
        <dbReference type="EMBL" id="XCB23625.1"/>
    </source>
</evidence>
<protein>
    <submittedName>
        <fullName evidence="3">Class I SAM-dependent methyltransferase</fullName>
        <ecNumber evidence="3">2.1.-.-</ecNumber>
    </submittedName>
</protein>
<gene>
    <name evidence="3" type="ORF">RBB81_06795</name>
</gene>
<feature type="compositionally biased region" description="Polar residues" evidence="1">
    <location>
        <begin position="31"/>
        <end position="67"/>
    </location>
</feature>
<dbReference type="GO" id="GO:0008168">
    <property type="term" value="F:methyltransferase activity"/>
    <property type="evidence" value="ECO:0007669"/>
    <property type="project" value="UniProtKB-KW"/>
</dbReference>
<sequence>MIFLNDSLRPLVGRALLVFVLTAEVCVPSGAQTGAGTQRSSDKASVTISTSPGVAQDVTQRPTSTPYSGDLSIFEYPDRDKKLQIDRVMDLLGIVAGKNVADIGAGSGWFTVRASRRVGATGAVIAEDINPLAIEYIGKRALKEDLSNVRTVLGSPDDPRLPTGSVDAVLMLKVYHEIAHPVPTMKVLQKALRPGAKVGIIDRNGNGADHGLNHDVVVKEMGQAGYKLVGTYDFTKADGQDYFLIFQVR</sequence>
<reference evidence="3" key="1">
    <citation type="submission" date="2023-08" db="EMBL/GenBank/DDBJ databases">
        <authorList>
            <person name="Messyasz A."/>
            <person name="Mannisto M.K."/>
            <person name="Kerkhof L.J."/>
            <person name="Haggblom M."/>
        </authorList>
    </citation>
    <scope>NUCLEOTIDE SEQUENCE</scope>
    <source>
        <strain evidence="3">M8UP39</strain>
    </source>
</reference>
<dbReference type="InterPro" id="IPR029063">
    <property type="entry name" value="SAM-dependent_MTases_sf"/>
</dbReference>
<dbReference type="SUPFAM" id="SSF53335">
    <property type="entry name" value="S-adenosyl-L-methionine-dependent methyltransferases"/>
    <property type="match status" value="1"/>
</dbReference>
<keyword evidence="3" id="KW-0808">Transferase</keyword>
<dbReference type="KEGG" id="tgi:RBB81_06795"/>
<reference evidence="3" key="2">
    <citation type="journal article" date="2024" name="Environ. Microbiol.">
        <title>Genome analysis and description of Tunturibacter gen. nov. expands the diversity of Terriglobia in tundra soils.</title>
        <authorList>
            <person name="Messyasz A."/>
            <person name="Mannisto M.K."/>
            <person name="Kerkhof L.J."/>
            <person name="Haggblom M.M."/>
        </authorList>
    </citation>
    <scope>NUCLEOTIDE SEQUENCE</scope>
    <source>
        <strain evidence="3">M8UP39</strain>
    </source>
</reference>
<dbReference type="AlphaFoldDB" id="A0AAU7Z558"/>
<dbReference type="InterPro" id="IPR041698">
    <property type="entry name" value="Methyltransf_25"/>
</dbReference>
<feature type="region of interest" description="Disordered" evidence="1">
    <location>
        <begin position="31"/>
        <end position="70"/>
    </location>
</feature>
<dbReference type="Gene3D" id="3.40.50.150">
    <property type="entry name" value="Vaccinia Virus protein VP39"/>
    <property type="match status" value="1"/>
</dbReference>
<dbReference type="RefSeq" id="WP_353073163.1">
    <property type="nucleotide sequence ID" value="NZ_CP132938.1"/>
</dbReference>
<evidence type="ECO:0000256" key="1">
    <source>
        <dbReference type="SAM" id="MobiDB-lite"/>
    </source>
</evidence>
<name>A0AAU7Z558_9BACT</name>
<accession>A0AAU7Z558</accession>
<feature type="domain" description="Methyltransferase" evidence="2">
    <location>
        <begin position="100"/>
        <end position="195"/>
    </location>
</feature>
<dbReference type="CDD" id="cd02440">
    <property type="entry name" value="AdoMet_MTases"/>
    <property type="match status" value="1"/>
</dbReference>
<dbReference type="EC" id="2.1.-.-" evidence="3"/>
<dbReference type="GO" id="GO:0032259">
    <property type="term" value="P:methylation"/>
    <property type="evidence" value="ECO:0007669"/>
    <property type="project" value="UniProtKB-KW"/>
</dbReference>
<organism evidence="3">
    <name type="scientific">Tunturiibacter gelidiferens</name>
    <dbReference type="NCBI Taxonomy" id="3069689"/>
    <lineage>
        <taxon>Bacteria</taxon>
        <taxon>Pseudomonadati</taxon>
        <taxon>Acidobacteriota</taxon>
        <taxon>Terriglobia</taxon>
        <taxon>Terriglobales</taxon>
        <taxon>Acidobacteriaceae</taxon>
        <taxon>Tunturiibacter</taxon>
    </lineage>
</organism>
<proteinExistence type="predicted"/>
<dbReference type="EMBL" id="CP132938">
    <property type="protein sequence ID" value="XCB23625.1"/>
    <property type="molecule type" value="Genomic_DNA"/>
</dbReference>